<name>A0A6J8BVP1_MYTCO</name>
<dbReference type="InterPro" id="IPR002889">
    <property type="entry name" value="WSC_carb-bd"/>
</dbReference>
<reference evidence="2 3" key="1">
    <citation type="submission" date="2020-06" db="EMBL/GenBank/DDBJ databases">
        <authorList>
            <person name="Li R."/>
            <person name="Bekaert M."/>
        </authorList>
    </citation>
    <scope>NUCLEOTIDE SEQUENCE [LARGE SCALE GENOMIC DNA]</scope>
    <source>
        <strain evidence="3">wild</strain>
    </source>
</reference>
<evidence type="ECO:0000313" key="3">
    <source>
        <dbReference type="Proteomes" id="UP000507470"/>
    </source>
</evidence>
<feature type="domain" description="WSC" evidence="1">
    <location>
        <begin position="8"/>
        <end position="102"/>
    </location>
</feature>
<sequence length="290" mass="33639">MDDDVVLTKLHGRCFGVNGLGDSTSVKLTNISINQPKTCSRQCRNWYFFALLGFKCFCFNETTFKTLEEKLSNECYRKCPDYTDNMYCGSIDMNYVNIYRRETVLPPDVKDQKFDCLTVSRHKKHKEIKQMPCDQAVSFICSGKYKPVVEKLPFKEAKQYCENFQSKLMNFNESRPIKTEDNIYYWVGTFRQRVYHHESIVHPLTTTGPILVKSTQGIYTQQSTTRKRTLELDNMTTDRSTSVRTSAYLRTKISTFFAKEESVTESGTMSKSMKIEEHHDDINCGIFCVG</sequence>
<dbReference type="PROSITE" id="PS51212">
    <property type="entry name" value="WSC"/>
    <property type="match status" value="1"/>
</dbReference>
<dbReference type="OrthoDB" id="6133722at2759"/>
<keyword evidence="3" id="KW-1185">Reference proteome</keyword>
<dbReference type="Proteomes" id="UP000507470">
    <property type="component" value="Unassembled WGS sequence"/>
</dbReference>
<dbReference type="AlphaFoldDB" id="A0A6J8BVP1"/>
<gene>
    <name evidence="2" type="ORF">MCOR_22834</name>
</gene>
<evidence type="ECO:0000313" key="2">
    <source>
        <dbReference type="EMBL" id="CAC5387516.1"/>
    </source>
</evidence>
<dbReference type="EMBL" id="CACVKT020004012">
    <property type="protein sequence ID" value="CAC5387516.1"/>
    <property type="molecule type" value="Genomic_DNA"/>
</dbReference>
<proteinExistence type="predicted"/>
<evidence type="ECO:0000259" key="1">
    <source>
        <dbReference type="PROSITE" id="PS51212"/>
    </source>
</evidence>
<protein>
    <recommendedName>
        <fullName evidence="1">WSC domain-containing protein</fullName>
    </recommendedName>
</protein>
<accession>A0A6J8BVP1</accession>
<organism evidence="2 3">
    <name type="scientific">Mytilus coruscus</name>
    <name type="common">Sea mussel</name>
    <dbReference type="NCBI Taxonomy" id="42192"/>
    <lineage>
        <taxon>Eukaryota</taxon>
        <taxon>Metazoa</taxon>
        <taxon>Spiralia</taxon>
        <taxon>Lophotrochozoa</taxon>
        <taxon>Mollusca</taxon>
        <taxon>Bivalvia</taxon>
        <taxon>Autobranchia</taxon>
        <taxon>Pteriomorphia</taxon>
        <taxon>Mytilida</taxon>
        <taxon>Mytiloidea</taxon>
        <taxon>Mytilidae</taxon>
        <taxon>Mytilinae</taxon>
        <taxon>Mytilus</taxon>
    </lineage>
</organism>